<comment type="caution">
    <text evidence="1">The sequence shown here is derived from an EMBL/GenBank/DDBJ whole genome shotgun (WGS) entry which is preliminary data.</text>
</comment>
<gene>
    <name evidence="1" type="ORF">R5W23_000790</name>
</gene>
<dbReference type="EMBL" id="JAXBLV010000013">
    <property type="protein sequence ID" value="MDY3558069.1"/>
    <property type="molecule type" value="Genomic_DNA"/>
</dbReference>
<protein>
    <submittedName>
        <fullName evidence="1">Uncharacterized protein</fullName>
    </submittedName>
</protein>
<proteinExistence type="predicted"/>
<reference evidence="2" key="1">
    <citation type="journal article" date="2023" name="Mar. Drugs">
        <title>Gemmata algarum, a Novel Planctomycete Isolated from an Algal Mat, Displays Antimicrobial Activity.</title>
        <authorList>
            <person name="Kumar G."/>
            <person name="Kallscheuer N."/>
            <person name="Kashif M."/>
            <person name="Ahamad S."/>
            <person name="Jagadeeshwari U."/>
            <person name="Pannikurungottu S."/>
            <person name="Haufschild T."/>
            <person name="Kabuu M."/>
            <person name="Sasikala C."/>
            <person name="Jogler C."/>
            <person name="Ramana C."/>
        </authorList>
    </citation>
    <scope>NUCLEOTIDE SEQUENCE [LARGE SCALE GENOMIC DNA]</scope>
    <source>
        <strain evidence="2">JC673</strain>
    </source>
</reference>
<dbReference type="Proteomes" id="UP001272242">
    <property type="component" value="Unassembled WGS sequence"/>
</dbReference>
<keyword evidence="2" id="KW-1185">Reference proteome</keyword>
<evidence type="ECO:0000313" key="2">
    <source>
        <dbReference type="Proteomes" id="UP001272242"/>
    </source>
</evidence>
<dbReference type="RefSeq" id="WP_320685041.1">
    <property type="nucleotide sequence ID" value="NZ_JAXBLV010000013.1"/>
</dbReference>
<accession>A0ABU5ES52</accession>
<sequence length="315" mass="33764">MYPSLVLSAALVAPAAPLPRDTVPNVTGPAPRVLALKADGSGSVRVVATVYIKQTVTATQFVVEGNKQVQKEIEYDTVGTQYLNKTLTDFNGKFTTADGRQLTANEATARVKAGATVLASADGQPISKAWLQSAHPDTVVMVADGLKHALIQWGGEPYPTTPPPQLAMLSSQNKGGVLAQVTTQATGQAYHDAIQFEGRVNRIRMAQWAGDGIYYPGAPASEAKVATKPLAEVKFEAYDLNGKLVSRNEALKRLAGGGMVLVAGDNRMPDDAYLKGFREDLLVLVGSELVLPIPPLDQTKKKQNTVKQQIRIFRD</sequence>
<evidence type="ECO:0000313" key="1">
    <source>
        <dbReference type="EMBL" id="MDY3558069.1"/>
    </source>
</evidence>
<organism evidence="1 2">
    <name type="scientific">Gemmata algarum</name>
    <dbReference type="NCBI Taxonomy" id="2975278"/>
    <lineage>
        <taxon>Bacteria</taxon>
        <taxon>Pseudomonadati</taxon>
        <taxon>Planctomycetota</taxon>
        <taxon>Planctomycetia</taxon>
        <taxon>Gemmatales</taxon>
        <taxon>Gemmataceae</taxon>
        <taxon>Gemmata</taxon>
    </lineage>
</organism>
<name>A0ABU5ES52_9BACT</name>